<gene>
    <name evidence="1" type="ORF">B0H67DRAFT_590796</name>
</gene>
<proteinExistence type="predicted"/>
<dbReference type="EMBL" id="JAUKUA010000006">
    <property type="protein sequence ID" value="KAK0708626.1"/>
    <property type="molecule type" value="Genomic_DNA"/>
</dbReference>
<protein>
    <submittedName>
        <fullName evidence="1">Uncharacterized protein</fullName>
    </submittedName>
</protein>
<accession>A0AA40A3I7</accession>
<evidence type="ECO:0000313" key="1">
    <source>
        <dbReference type="EMBL" id="KAK0708626.1"/>
    </source>
</evidence>
<name>A0AA40A3I7_9PEZI</name>
<organism evidence="1 2">
    <name type="scientific">Lasiosphaeris hirsuta</name>
    <dbReference type="NCBI Taxonomy" id="260670"/>
    <lineage>
        <taxon>Eukaryota</taxon>
        <taxon>Fungi</taxon>
        <taxon>Dikarya</taxon>
        <taxon>Ascomycota</taxon>
        <taxon>Pezizomycotina</taxon>
        <taxon>Sordariomycetes</taxon>
        <taxon>Sordariomycetidae</taxon>
        <taxon>Sordariales</taxon>
        <taxon>Lasiosphaeriaceae</taxon>
        <taxon>Lasiosphaeris</taxon>
    </lineage>
</organism>
<evidence type="ECO:0000313" key="2">
    <source>
        <dbReference type="Proteomes" id="UP001172102"/>
    </source>
</evidence>
<sequence>MVHPSSFPQSLNQWFCQFRDFGQCLERSSEGIQDIETKNLSRQFEQLIANPLSEISTEGLGSIKVIIIIDVMDECEDLEDVPRIVECFSRLHEICPKRLRSS</sequence>
<dbReference type="AlphaFoldDB" id="A0AA40A3I7"/>
<keyword evidence="2" id="KW-1185">Reference proteome</keyword>
<comment type="caution">
    <text evidence="1">The sequence shown here is derived from an EMBL/GenBank/DDBJ whole genome shotgun (WGS) entry which is preliminary data.</text>
</comment>
<reference evidence="1" key="1">
    <citation type="submission" date="2023-06" db="EMBL/GenBank/DDBJ databases">
        <title>Genome-scale phylogeny and comparative genomics of the fungal order Sordariales.</title>
        <authorList>
            <consortium name="Lawrence Berkeley National Laboratory"/>
            <person name="Hensen N."/>
            <person name="Bonometti L."/>
            <person name="Westerberg I."/>
            <person name="Brannstrom I.O."/>
            <person name="Guillou S."/>
            <person name="Cros-Aarteil S."/>
            <person name="Calhoun S."/>
            <person name="Haridas S."/>
            <person name="Kuo A."/>
            <person name="Mondo S."/>
            <person name="Pangilinan J."/>
            <person name="Riley R."/>
            <person name="Labutti K."/>
            <person name="Andreopoulos B."/>
            <person name="Lipzen A."/>
            <person name="Chen C."/>
            <person name="Yanf M."/>
            <person name="Daum C."/>
            <person name="Ng V."/>
            <person name="Clum A."/>
            <person name="Steindorff A."/>
            <person name="Ohm R."/>
            <person name="Martin F."/>
            <person name="Silar P."/>
            <person name="Natvig D."/>
            <person name="Lalanne C."/>
            <person name="Gautier V."/>
            <person name="Ament-Velasquez S.L."/>
            <person name="Kruys A."/>
            <person name="Hutchinson M.I."/>
            <person name="Powell A.J."/>
            <person name="Barry K."/>
            <person name="Miller A.N."/>
            <person name="Grigoriev I.V."/>
            <person name="Debuchy R."/>
            <person name="Gladieux P."/>
            <person name="Thoren M.H."/>
            <person name="Johannesson H."/>
        </authorList>
    </citation>
    <scope>NUCLEOTIDE SEQUENCE</scope>
    <source>
        <strain evidence="1">SMH4607-1</strain>
    </source>
</reference>
<dbReference type="Proteomes" id="UP001172102">
    <property type="component" value="Unassembled WGS sequence"/>
</dbReference>